<evidence type="ECO:0000313" key="3">
    <source>
        <dbReference type="Proteomes" id="UP000235392"/>
    </source>
</evidence>
<organism evidence="2 3">
    <name type="scientific">Puccinia coronata f. sp. avenae</name>
    <dbReference type="NCBI Taxonomy" id="200324"/>
    <lineage>
        <taxon>Eukaryota</taxon>
        <taxon>Fungi</taxon>
        <taxon>Dikarya</taxon>
        <taxon>Basidiomycota</taxon>
        <taxon>Pucciniomycotina</taxon>
        <taxon>Pucciniomycetes</taxon>
        <taxon>Pucciniales</taxon>
        <taxon>Pucciniaceae</taxon>
        <taxon>Puccinia</taxon>
    </lineage>
</organism>
<proteinExistence type="predicted"/>
<dbReference type="EMBL" id="PGCI01000031">
    <property type="protein sequence ID" value="PLW47473.1"/>
    <property type="molecule type" value="Genomic_DNA"/>
</dbReference>
<gene>
    <name evidence="2" type="ORF">PCASD_04383</name>
</gene>
<dbReference type="AlphaFoldDB" id="A0A2N5VBU7"/>
<reference evidence="2 3" key="1">
    <citation type="submission" date="2017-11" db="EMBL/GenBank/DDBJ databases">
        <title>De novo assembly and phasing of dikaryotic genomes from two isolates of Puccinia coronata f. sp. avenae, the causal agent of oat crown rust.</title>
        <authorList>
            <person name="Miller M.E."/>
            <person name="Zhang Y."/>
            <person name="Omidvar V."/>
            <person name="Sperschneider J."/>
            <person name="Schwessinger B."/>
            <person name="Raley C."/>
            <person name="Palmer J.M."/>
            <person name="Garnica D."/>
            <person name="Upadhyaya N."/>
            <person name="Rathjen J."/>
            <person name="Taylor J.M."/>
            <person name="Park R.F."/>
            <person name="Dodds P.N."/>
            <person name="Hirsch C.D."/>
            <person name="Kianian S.F."/>
            <person name="Figueroa M."/>
        </authorList>
    </citation>
    <scope>NUCLEOTIDE SEQUENCE [LARGE SCALE GENOMIC DNA]</scope>
    <source>
        <strain evidence="2">12SD80</strain>
    </source>
</reference>
<name>A0A2N5VBU7_9BASI</name>
<accession>A0A2N5VBU7</accession>
<feature type="region of interest" description="Disordered" evidence="1">
    <location>
        <begin position="1"/>
        <end position="36"/>
    </location>
</feature>
<protein>
    <submittedName>
        <fullName evidence="2">Uncharacterized protein</fullName>
    </submittedName>
</protein>
<evidence type="ECO:0000313" key="2">
    <source>
        <dbReference type="EMBL" id="PLW47473.1"/>
    </source>
</evidence>
<comment type="caution">
    <text evidence="2">The sequence shown here is derived from an EMBL/GenBank/DDBJ whole genome shotgun (WGS) entry which is preliminary data.</text>
</comment>
<evidence type="ECO:0000256" key="1">
    <source>
        <dbReference type="SAM" id="MobiDB-lite"/>
    </source>
</evidence>
<sequence length="134" mass="14280">MLVSVNRPASPDSSDEFVTPVATPPPVSPVAPRREMTARPHHEIIGDVCQENIISGSRCPRALVMTVNQTTPSHFHQAMSGPDSALWAAATQLPRLSGKSLNPRSSTHLNSAFPDAQAHPCHLPSTLAFLASSI</sequence>
<dbReference type="Proteomes" id="UP000235392">
    <property type="component" value="Unassembled WGS sequence"/>
</dbReference>